<dbReference type="InterPro" id="IPR011042">
    <property type="entry name" value="6-blade_b-propeller_TolB-like"/>
</dbReference>
<dbReference type="InterPro" id="IPR011659">
    <property type="entry name" value="WD40"/>
</dbReference>
<comment type="subcellular location">
    <subcellularLocation>
        <location evidence="1">Cell outer membrane</location>
    </subcellularLocation>
</comment>
<dbReference type="InterPro" id="IPR011990">
    <property type="entry name" value="TPR-like_helical_dom_sf"/>
</dbReference>
<dbReference type="PRINTS" id="PR01021">
    <property type="entry name" value="OMPADOMAIN"/>
</dbReference>
<dbReference type="Pfam" id="PF00691">
    <property type="entry name" value="OmpA"/>
    <property type="match status" value="1"/>
</dbReference>
<dbReference type="SUPFAM" id="SSF48452">
    <property type="entry name" value="TPR-like"/>
    <property type="match status" value="1"/>
</dbReference>
<dbReference type="CDD" id="cd07185">
    <property type="entry name" value="OmpA_C-like"/>
    <property type="match status" value="1"/>
</dbReference>
<evidence type="ECO:0000256" key="2">
    <source>
        <dbReference type="ARBA" id="ARBA00023136"/>
    </source>
</evidence>
<dbReference type="Pfam" id="PF07676">
    <property type="entry name" value="PD40"/>
    <property type="match status" value="3"/>
</dbReference>
<proteinExistence type="predicted"/>
<evidence type="ECO:0000256" key="4">
    <source>
        <dbReference type="PROSITE-ProRule" id="PRU00473"/>
    </source>
</evidence>
<dbReference type="PANTHER" id="PTHR30329">
    <property type="entry name" value="STATOR ELEMENT OF FLAGELLAR MOTOR COMPLEX"/>
    <property type="match status" value="1"/>
</dbReference>
<feature type="domain" description="OmpA-like" evidence="5">
    <location>
        <begin position="544"/>
        <end position="666"/>
    </location>
</feature>
<dbReference type="PROSITE" id="PS51257">
    <property type="entry name" value="PROKAR_LIPOPROTEIN"/>
    <property type="match status" value="1"/>
</dbReference>
<organism evidence="6 7">
    <name type="scientific">Aquirufa avitistagni</name>
    <dbReference type="NCBI Taxonomy" id="3104728"/>
    <lineage>
        <taxon>Bacteria</taxon>
        <taxon>Pseudomonadati</taxon>
        <taxon>Bacteroidota</taxon>
        <taxon>Cytophagia</taxon>
        <taxon>Cytophagales</taxon>
        <taxon>Flectobacillaceae</taxon>
        <taxon>Aquirufa</taxon>
    </lineage>
</organism>
<dbReference type="SUPFAM" id="SSF82171">
    <property type="entry name" value="DPP6 N-terminal domain-like"/>
    <property type="match status" value="1"/>
</dbReference>
<dbReference type="PANTHER" id="PTHR30329:SF21">
    <property type="entry name" value="LIPOPROTEIN YIAD-RELATED"/>
    <property type="match status" value="1"/>
</dbReference>
<name>A0ABW6DBM8_9BACT</name>
<evidence type="ECO:0000256" key="3">
    <source>
        <dbReference type="ARBA" id="ARBA00023237"/>
    </source>
</evidence>
<dbReference type="Gene3D" id="1.25.40.10">
    <property type="entry name" value="Tetratricopeptide repeat domain"/>
    <property type="match status" value="1"/>
</dbReference>
<evidence type="ECO:0000313" key="7">
    <source>
        <dbReference type="Proteomes" id="UP001598138"/>
    </source>
</evidence>
<dbReference type="InterPro" id="IPR006665">
    <property type="entry name" value="OmpA-like"/>
</dbReference>
<dbReference type="InterPro" id="IPR006664">
    <property type="entry name" value="OMP_bac"/>
</dbReference>
<accession>A0ABW6DBM8</accession>
<keyword evidence="2 4" id="KW-0472">Membrane</keyword>
<dbReference type="SUPFAM" id="SSF103088">
    <property type="entry name" value="OmpA-like"/>
    <property type="match status" value="1"/>
</dbReference>
<keyword evidence="3" id="KW-0998">Cell outer membrane</keyword>
<dbReference type="InterPro" id="IPR050330">
    <property type="entry name" value="Bact_OuterMem_StrucFunc"/>
</dbReference>
<sequence length="668" mass="73928">MSRLNSKLAWPFIIILIISIGSGCSLLQSVSQKGQNYFERGEYEWAIQTLKPLAAKKALDNQSAYIIGESYRLSNRISLALPFLEKALQAGIPDDLLAYHIAMAAKSTGDYTKAKSYLEKFLLSKPSRPNQIKAEMELENLSKIPELLNQKSLVQVYPIVGNTAQTEFAPVLQGTNLLFTSSSKPLIYKNNGLPFLGLVSAPLKSDLEIGTPTLFSQKIYLENANDGTPAFTHDGKKMVFARGNTGKKDASPDVDLFISTKIGDSWSAPERLAISDSIAWDGSPCFSTDDRTLYFSSNRRGGKGGLDLYRVNIDNSGRFGRPINMGSTINTPGDEAFPQVSDAGKLYFASDGHPSIGGLDLFVASRNENEIVVEHLGAPINSIGDDFAICFADSTSGYFSSNRPGGKGDDDIYYFKSPQAENTWWGIENPQKPKESPGHKTIAYHLKSRVVNLEGKAIPGASVSIKRDNEDAQVFSSDKQGYLPIFDLQETDDLNFKGSKDSYLTVRNSFSMQGRIIPLNKLVKEQTDTTYTFELAMDQPEVGQEISQLYGIHSIYYNVNKSDIRPDAAEELDKVVYFLNDNPQINLELGAHTDARSTKAYNQKLSQERAESAVNYIIAKGINPQRIKPKGYGESQLLNGCVDGVDCPEEMHQQNRRTEFRITQIKID</sequence>
<dbReference type="Proteomes" id="UP001598138">
    <property type="component" value="Unassembled WGS sequence"/>
</dbReference>
<dbReference type="RefSeq" id="WP_377983081.1">
    <property type="nucleotide sequence ID" value="NZ_JBBKXZ010000002.1"/>
</dbReference>
<keyword evidence="7" id="KW-1185">Reference proteome</keyword>
<protein>
    <submittedName>
        <fullName evidence="6">OmpA family protein</fullName>
    </submittedName>
</protein>
<dbReference type="EMBL" id="JBBKXZ010000002">
    <property type="protein sequence ID" value="MFD3394196.1"/>
    <property type="molecule type" value="Genomic_DNA"/>
</dbReference>
<dbReference type="Pfam" id="PF13181">
    <property type="entry name" value="TPR_8"/>
    <property type="match status" value="1"/>
</dbReference>
<dbReference type="InterPro" id="IPR036737">
    <property type="entry name" value="OmpA-like_sf"/>
</dbReference>
<comment type="caution">
    <text evidence="6">The sequence shown here is derived from an EMBL/GenBank/DDBJ whole genome shotgun (WGS) entry which is preliminary data.</text>
</comment>
<evidence type="ECO:0000313" key="6">
    <source>
        <dbReference type="EMBL" id="MFD3394196.1"/>
    </source>
</evidence>
<evidence type="ECO:0000256" key="1">
    <source>
        <dbReference type="ARBA" id="ARBA00004442"/>
    </source>
</evidence>
<dbReference type="Gene3D" id="2.120.10.30">
    <property type="entry name" value="TolB, C-terminal domain"/>
    <property type="match status" value="1"/>
</dbReference>
<dbReference type="Gene3D" id="3.30.1330.60">
    <property type="entry name" value="OmpA-like domain"/>
    <property type="match status" value="1"/>
</dbReference>
<gene>
    <name evidence="6" type="ORF">U0R10_06160</name>
</gene>
<evidence type="ECO:0000259" key="5">
    <source>
        <dbReference type="PROSITE" id="PS51123"/>
    </source>
</evidence>
<reference evidence="6 7" key="1">
    <citation type="submission" date="2024-03" db="EMBL/GenBank/DDBJ databases">
        <title>Aquirufa genome sequencing.</title>
        <authorList>
            <person name="Pitt A."/>
            <person name="Hahn M.W."/>
        </authorList>
    </citation>
    <scope>NUCLEOTIDE SEQUENCE [LARGE SCALE GENOMIC DNA]</scope>
    <source>
        <strain evidence="6 7">OSTEICH-129V</strain>
    </source>
</reference>
<dbReference type="PROSITE" id="PS51123">
    <property type="entry name" value="OMPA_2"/>
    <property type="match status" value="1"/>
</dbReference>
<dbReference type="InterPro" id="IPR019734">
    <property type="entry name" value="TPR_rpt"/>
</dbReference>